<feature type="region of interest" description="Disordered" evidence="5">
    <location>
        <begin position="1"/>
        <end position="41"/>
    </location>
</feature>
<dbReference type="OrthoDB" id="166134at2759"/>
<evidence type="ECO:0000256" key="4">
    <source>
        <dbReference type="PROSITE-ProRule" id="PRU00091"/>
    </source>
</evidence>
<evidence type="ECO:0000256" key="5">
    <source>
        <dbReference type="SAM" id="MobiDB-lite"/>
    </source>
</evidence>
<dbReference type="KEGG" id="bnn:FOA43_001582"/>
<dbReference type="InterPro" id="IPR000306">
    <property type="entry name" value="Znf_FYVE"/>
</dbReference>
<dbReference type="EMBL" id="CP064812">
    <property type="protein sequence ID" value="QPG74257.1"/>
    <property type="molecule type" value="Genomic_DNA"/>
</dbReference>
<dbReference type="PANTHER" id="PTHR13510:SF44">
    <property type="entry name" value="RABENOSYN-5"/>
    <property type="match status" value="1"/>
</dbReference>
<feature type="compositionally biased region" description="Low complexity" evidence="5">
    <location>
        <begin position="84"/>
        <end position="105"/>
    </location>
</feature>
<dbReference type="SUPFAM" id="SSF140125">
    <property type="entry name" value="Rabenosyn-5 Rab-binding domain-like"/>
    <property type="match status" value="1"/>
</dbReference>
<keyword evidence="3" id="KW-0862">Zinc</keyword>
<name>A0A875RU75_EENNA</name>
<keyword evidence="1" id="KW-0479">Metal-binding</keyword>
<dbReference type="InterPro" id="IPR013083">
    <property type="entry name" value="Znf_RING/FYVE/PHD"/>
</dbReference>
<evidence type="ECO:0000313" key="8">
    <source>
        <dbReference type="Proteomes" id="UP000662931"/>
    </source>
</evidence>
<evidence type="ECO:0000256" key="1">
    <source>
        <dbReference type="ARBA" id="ARBA00022723"/>
    </source>
</evidence>
<dbReference type="SUPFAM" id="SSF57903">
    <property type="entry name" value="FYVE/PHD zinc finger"/>
    <property type="match status" value="2"/>
</dbReference>
<keyword evidence="8" id="KW-1185">Reference proteome</keyword>
<dbReference type="CDD" id="cd15737">
    <property type="entry name" value="FYVE2_Vac1p_like"/>
    <property type="match status" value="1"/>
</dbReference>
<evidence type="ECO:0000313" key="7">
    <source>
        <dbReference type="EMBL" id="QPG74257.1"/>
    </source>
</evidence>
<protein>
    <recommendedName>
        <fullName evidence="6">FYVE-type domain-containing protein</fullName>
    </recommendedName>
</protein>
<dbReference type="InterPro" id="IPR052727">
    <property type="entry name" value="Rab4/Rab5_effector"/>
</dbReference>
<dbReference type="Proteomes" id="UP000662931">
    <property type="component" value="Chromosome 1"/>
</dbReference>
<dbReference type="RefSeq" id="XP_038777822.1">
    <property type="nucleotide sequence ID" value="XM_038921894.1"/>
</dbReference>
<proteinExistence type="predicted"/>
<accession>A0A875RU75</accession>
<dbReference type="Pfam" id="PF01363">
    <property type="entry name" value="FYVE"/>
    <property type="match status" value="2"/>
</dbReference>
<evidence type="ECO:0000259" key="6">
    <source>
        <dbReference type="PROSITE" id="PS50178"/>
    </source>
</evidence>
<reference evidence="7" key="1">
    <citation type="submission" date="2020-10" db="EMBL/GenBank/DDBJ databases">
        <authorList>
            <person name="Roach M.J.R."/>
        </authorList>
    </citation>
    <scope>NUCLEOTIDE SEQUENCE</scope>
    <source>
        <strain evidence="7">CBS 1945</strain>
    </source>
</reference>
<dbReference type="PANTHER" id="PTHR13510">
    <property type="entry name" value="FYVE-FINGER-CONTAINING RAB5 EFFECTOR PROTEIN RABENOSYN-5-RELATED"/>
    <property type="match status" value="1"/>
</dbReference>
<dbReference type="SMART" id="SM00064">
    <property type="entry name" value="FYVE"/>
    <property type="match status" value="2"/>
</dbReference>
<sequence length="560" mass="64381">MLTLAQLNQHLDDEHTLGTTSGNSDESANGNENEDENENKRLTIGIEKDFKNWFKENFIGPQQQQQPSSPRKFKADIFDSNFSLSESSRSSSPDGLQKKSSSSSSRHPIKNGVVPVIIPRAHWQKPSGNSYCHYEGCNKNLGLKNGQVNCRKCGRLFCDYHTLYRMKINAKLESDVENGVWSRVCVDCFQQRPCWERANDGQFRDLTVVFKRLRDKKVGTINLGRLNLEKRLIKFLNYLELVGEGKKSLSEFYAFERDLVPWQDAAKYRKCSVCQSPFSFFVRKHHCRICGSVVCGDPSKGCSMPVPANLIAGILNIRLPGEEKDSQVGSFEGPTGNITIRLCLLCKRRIFDRRLASEESVKLDSSDFIITFKRFLALRTQVEKARGVADELKLIGYFTKIEQLLKVLSAKVKVLDNQAEEQASTRVNAQTGQNIQLPNKPFNVDQYRLYRSLEQRIVSYIQENLPELRRIQQSKIAEEKKLIGEKEEQQDGAPKLTKREIRLKREKLMVLNEQKFMIQNLHEEYKKQRKFDDLQPLDDNLSDLRKEIEGLRLELGDEAF</sequence>
<evidence type="ECO:0000256" key="2">
    <source>
        <dbReference type="ARBA" id="ARBA00022771"/>
    </source>
</evidence>
<dbReference type="Pfam" id="PF11464">
    <property type="entry name" value="Rbsn"/>
    <property type="match status" value="1"/>
</dbReference>
<organism evidence="7 8">
    <name type="scientific">Eeniella nana</name>
    <name type="common">Yeast</name>
    <name type="synonym">Brettanomyces nanus</name>
    <dbReference type="NCBI Taxonomy" id="13502"/>
    <lineage>
        <taxon>Eukaryota</taxon>
        <taxon>Fungi</taxon>
        <taxon>Dikarya</taxon>
        <taxon>Ascomycota</taxon>
        <taxon>Saccharomycotina</taxon>
        <taxon>Pichiomycetes</taxon>
        <taxon>Pichiales</taxon>
        <taxon>Pichiaceae</taxon>
        <taxon>Brettanomyces</taxon>
    </lineage>
</organism>
<gene>
    <name evidence="7" type="ORF">FOA43_001582</name>
</gene>
<dbReference type="GO" id="GO:0008270">
    <property type="term" value="F:zinc ion binding"/>
    <property type="evidence" value="ECO:0007669"/>
    <property type="project" value="UniProtKB-KW"/>
</dbReference>
<dbReference type="AlphaFoldDB" id="A0A875RU75"/>
<dbReference type="InterPro" id="IPR036531">
    <property type="entry name" value="Rbsn_Rab-bd_sf"/>
</dbReference>
<feature type="compositionally biased region" description="Low complexity" evidence="5">
    <location>
        <begin position="21"/>
        <end position="31"/>
    </location>
</feature>
<dbReference type="InterPro" id="IPR017455">
    <property type="entry name" value="Znf_FYVE-rel"/>
</dbReference>
<feature type="domain" description="FYVE-type" evidence="6">
    <location>
        <begin position="265"/>
        <end position="351"/>
    </location>
</feature>
<feature type="region of interest" description="Disordered" evidence="5">
    <location>
        <begin position="84"/>
        <end position="111"/>
    </location>
</feature>
<evidence type="ECO:0000256" key="3">
    <source>
        <dbReference type="ARBA" id="ARBA00022833"/>
    </source>
</evidence>
<dbReference type="InterPro" id="IPR011011">
    <property type="entry name" value="Znf_FYVE_PHD"/>
</dbReference>
<dbReference type="GeneID" id="62194983"/>
<keyword evidence="2 4" id="KW-0863">Zinc-finger</keyword>
<dbReference type="Gene3D" id="3.30.40.10">
    <property type="entry name" value="Zinc/RING finger domain, C3HC4 (zinc finger)"/>
    <property type="match status" value="2"/>
</dbReference>
<dbReference type="CDD" id="cd15761">
    <property type="entry name" value="FYVE1_Vac1p_like"/>
    <property type="match status" value="1"/>
</dbReference>
<dbReference type="InterPro" id="IPR021565">
    <property type="entry name" value="Rbsn_Rab-bd"/>
</dbReference>
<dbReference type="PROSITE" id="PS50178">
    <property type="entry name" value="ZF_FYVE"/>
    <property type="match status" value="1"/>
</dbReference>
<dbReference type="GO" id="GO:0032266">
    <property type="term" value="F:phosphatidylinositol-3-phosphate binding"/>
    <property type="evidence" value="ECO:0007669"/>
    <property type="project" value="UniProtKB-ARBA"/>
</dbReference>